<dbReference type="GO" id="GO:0005524">
    <property type="term" value="F:ATP binding"/>
    <property type="evidence" value="ECO:0007669"/>
    <property type="project" value="UniProtKB-KW"/>
</dbReference>
<keyword evidence="1" id="KW-0479">Metal-binding</keyword>
<feature type="non-terminal residue" evidence="5">
    <location>
        <position position="1"/>
    </location>
</feature>
<dbReference type="PROSITE" id="PS50975">
    <property type="entry name" value="ATP_GRASP"/>
    <property type="match status" value="1"/>
</dbReference>
<dbReference type="Gene3D" id="3.30.1490.20">
    <property type="entry name" value="ATP-grasp fold, A domain"/>
    <property type="match status" value="1"/>
</dbReference>
<evidence type="ECO:0000256" key="1">
    <source>
        <dbReference type="ARBA" id="ARBA00022723"/>
    </source>
</evidence>
<dbReference type="Gene3D" id="3.40.50.20">
    <property type="match status" value="1"/>
</dbReference>
<organism evidence="5">
    <name type="scientific">marine metagenome</name>
    <dbReference type="NCBI Taxonomy" id="408172"/>
    <lineage>
        <taxon>unclassified sequences</taxon>
        <taxon>metagenomes</taxon>
        <taxon>ecological metagenomes</taxon>
    </lineage>
</organism>
<evidence type="ECO:0000256" key="2">
    <source>
        <dbReference type="ARBA" id="ARBA00022741"/>
    </source>
</evidence>
<gene>
    <name evidence="5" type="ORF">METZ01_LOCUS297874</name>
</gene>
<accession>A0A382M8L4</accession>
<feature type="domain" description="ATP-grasp" evidence="4">
    <location>
        <begin position="130"/>
        <end position="318"/>
    </location>
</feature>
<evidence type="ECO:0000259" key="4">
    <source>
        <dbReference type="PROSITE" id="PS50975"/>
    </source>
</evidence>
<keyword evidence="2" id="KW-0547">Nucleotide-binding</keyword>
<dbReference type="SUPFAM" id="SSF56059">
    <property type="entry name" value="Glutathione synthetase ATP-binding domain-like"/>
    <property type="match status" value="1"/>
</dbReference>
<dbReference type="GO" id="GO:0005737">
    <property type="term" value="C:cytoplasm"/>
    <property type="evidence" value="ECO:0007669"/>
    <property type="project" value="TreeGrafter"/>
</dbReference>
<name>A0A382M8L4_9ZZZZ</name>
<dbReference type="EMBL" id="UINC01091895">
    <property type="protein sequence ID" value="SVC45020.1"/>
    <property type="molecule type" value="Genomic_DNA"/>
</dbReference>
<dbReference type="GO" id="GO:0046872">
    <property type="term" value="F:metal ion binding"/>
    <property type="evidence" value="ECO:0007669"/>
    <property type="project" value="UniProtKB-KW"/>
</dbReference>
<evidence type="ECO:0000256" key="3">
    <source>
        <dbReference type="ARBA" id="ARBA00022840"/>
    </source>
</evidence>
<dbReference type="InterPro" id="IPR011761">
    <property type="entry name" value="ATP-grasp"/>
</dbReference>
<dbReference type="AlphaFoldDB" id="A0A382M8L4"/>
<dbReference type="GO" id="GO:0009432">
    <property type="term" value="P:SOS response"/>
    <property type="evidence" value="ECO:0007669"/>
    <property type="project" value="TreeGrafter"/>
</dbReference>
<evidence type="ECO:0000313" key="5">
    <source>
        <dbReference type="EMBL" id="SVC45020.1"/>
    </source>
</evidence>
<sequence length="337" mass="38355">VGKFKEFLAEKENNKPYRFVLLWYDDPDDPDEPEKTADKLMEEGKKLGCTGFKVDVDGAYSDITENGTRFIYDKEGKSFRVDEETLVYVRAPVTRRKSWSDLLTQLERENIFCVNSRLCMETTSDKYRTSLILAEHQLNQPKSILIHHQDKALDAFDRFGSKFPLILKTLTGSLGVGVVKIESEESLNATVQLMHKLDNDMGVLMQEYIPATYDVRVQVVAGKIHGAIKRPIVKRDFRSNVSLGSEPVAHTLTKLEEEQVLQAAKAVDGLWVGVDFIPAKDRNKDLPFFIEINATPGTKGYTKATGMNICKDVIKTFMDRAYWLRQKPFESIYGLQN</sequence>
<dbReference type="Gene3D" id="3.30.470.20">
    <property type="entry name" value="ATP-grasp fold, B domain"/>
    <property type="match status" value="1"/>
</dbReference>
<dbReference type="InterPro" id="IPR013815">
    <property type="entry name" value="ATP_grasp_subdomain_1"/>
</dbReference>
<protein>
    <recommendedName>
        <fullName evidence="4">ATP-grasp domain-containing protein</fullName>
    </recommendedName>
</protein>
<dbReference type="PANTHER" id="PTHR21621:SF0">
    <property type="entry name" value="BETA-CITRYLGLUTAMATE SYNTHASE B-RELATED"/>
    <property type="match status" value="1"/>
</dbReference>
<dbReference type="InterPro" id="IPR013651">
    <property type="entry name" value="ATP-grasp_RimK-type"/>
</dbReference>
<proteinExistence type="predicted"/>
<keyword evidence="3" id="KW-0067">ATP-binding</keyword>
<dbReference type="GO" id="GO:0018169">
    <property type="term" value="F:ribosomal S6-glutamic acid ligase activity"/>
    <property type="evidence" value="ECO:0007669"/>
    <property type="project" value="TreeGrafter"/>
</dbReference>
<dbReference type="NCBIfam" id="TIGR00768">
    <property type="entry name" value="rimK_fam"/>
    <property type="match status" value="1"/>
</dbReference>
<reference evidence="5" key="1">
    <citation type="submission" date="2018-05" db="EMBL/GenBank/DDBJ databases">
        <authorList>
            <person name="Lanie J.A."/>
            <person name="Ng W.-L."/>
            <person name="Kazmierczak K.M."/>
            <person name="Andrzejewski T.M."/>
            <person name="Davidsen T.M."/>
            <person name="Wayne K.J."/>
            <person name="Tettelin H."/>
            <person name="Glass J.I."/>
            <person name="Rusch D."/>
            <person name="Podicherti R."/>
            <person name="Tsui H.-C.T."/>
            <person name="Winkler M.E."/>
        </authorList>
    </citation>
    <scope>NUCLEOTIDE SEQUENCE</scope>
</reference>
<dbReference type="InterPro" id="IPR004666">
    <property type="entry name" value="Rp_bS6_RimK/Lys_biosynth_LsyX"/>
</dbReference>
<dbReference type="PANTHER" id="PTHR21621">
    <property type="entry name" value="RIBOSOMAL PROTEIN S6 MODIFICATION PROTEIN"/>
    <property type="match status" value="1"/>
</dbReference>
<dbReference type="Pfam" id="PF08443">
    <property type="entry name" value="RimK"/>
    <property type="match status" value="1"/>
</dbReference>